<name>A0A6G0WWD1_9STRA</name>
<feature type="compositionally biased region" description="Basic and acidic residues" evidence="1">
    <location>
        <begin position="681"/>
        <end position="691"/>
    </location>
</feature>
<feature type="compositionally biased region" description="Basic and acidic residues" evidence="1">
    <location>
        <begin position="841"/>
        <end position="854"/>
    </location>
</feature>
<feature type="compositionally biased region" description="Polar residues" evidence="1">
    <location>
        <begin position="694"/>
        <end position="716"/>
    </location>
</feature>
<accession>A0A6G0WWD1</accession>
<feature type="compositionally biased region" description="Basic and acidic residues" evidence="1">
    <location>
        <begin position="725"/>
        <end position="740"/>
    </location>
</feature>
<evidence type="ECO:0000313" key="2">
    <source>
        <dbReference type="EMBL" id="KAF0731799.1"/>
    </source>
</evidence>
<feature type="compositionally biased region" description="Polar residues" evidence="1">
    <location>
        <begin position="791"/>
        <end position="816"/>
    </location>
</feature>
<feature type="region of interest" description="Disordered" evidence="1">
    <location>
        <begin position="681"/>
        <end position="934"/>
    </location>
</feature>
<evidence type="ECO:0000256" key="1">
    <source>
        <dbReference type="SAM" id="MobiDB-lite"/>
    </source>
</evidence>
<sequence>MEHEANWVLEGDGLVENLFYYLWCKDEFGGGPSLLIPDTVVYKFTQPAYWYFTSKSGKVKKKSKTSLTNVMIEKEFCRKACGVDIVAYYIYMLNDVPTIEYFTVDGLKDFLYSRQKIHNGILQRFIVPKGSANSMIRAIWTPKMCLLERKTNIRRLHDLRYGLYERAVTFDGADAYSNPDPVRGSVLPGDIQYLCEQVVDHVMEVSFHKYRISRMVLHIKTDAEDKVWLLWSSSIRLAHPSRSHNSNAMNSASLGHHKPVDITSDAQVPAFVHLNCMPDSKPKANQPKVFAKCHSCAKSIDSSTTSAVPYKAILEHFRHLLHHMKQDTKPGAAVLWPPDPAIIRAAGNVGFGILNELDDDEGGGPRKPITEIDVMVPPVLRYLHPNLSLADFKRFVHDPVFLYKTTTVCDDCFLVYADYATSALDVNTLRQEAPAILRPLREIPPLKQINRVKHPDAAWMPTGSVPKSTRPPMTNMTKSQYSFKQPPTMPSRIDHTVFDDVARQLPVELRYSSSTPTLSIQEEVTASATLGRFLPDAWKQPPSMAPNPLVSNNVKATKENSFFSELSASSMTLETHHPLRHMVESASQLASSTSMPQLKTEKKARNPYTVVQTLLDDEKPKKVKLRPKKKLAFQKLAHTSEEEQVTSMQHREFLLNALHEVQRQLDNPDTLEDVLREDAPNANKSFKDARKAQVTVSNPPTKQATPPVLNETTTEALISARRKSISRESMDKGMSPREESVLDQLDDLSTPRSERQATANDALRRGTPRLAANDPSALQDTNEEGHPSIGSARTITPRNAQMQDTTSPRSSRNGMDSNRAEGPPTPRGENTPEEYATSPRTSEHSPRPDSRPTEGNKSSRPHTSSDGKPASPVVTPRGILSAPPHRTQSTTDHSSPRESTTSDNDAALPVRSASKPNSARSANDEANTNLFNDKDVAVDAMVPSPRGNSTVQEAAAILAMTELPSDDSNDVYHLSDDEDDRTQLDISQELTPDVPPRRDLNVSRESSSHDAAATDGLHL</sequence>
<feature type="compositionally biased region" description="Polar residues" evidence="1">
    <location>
        <begin position="914"/>
        <end position="931"/>
    </location>
</feature>
<comment type="caution">
    <text evidence="2">The sequence shown here is derived from an EMBL/GenBank/DDBJ whole genome shotgun (WGS) entry which is preliminary data.</text>
</comment>
<keyword evidence="3" id="KW-1185">Reference proteome</keyword>
<dbReference type="AlphaFoldDB" id="A0A6G0WWD1"/>
<feature type="compositionally biased region" description="Polar residues" evidence="1">
    <location>
        <begin position="886"/>
        <end position="904"/>
    </location>
</feature>
<feature type="compositionally biased region" description="Basic and acidic residues" evidence="1">
    <location>
        <begin position="995"/>
        <end position="1008"/>
    </location>
</feature>
<dbReference type="VEuPathDB" id="FungiDB:AeMF1_001025"/>
<dbReference type="EMBL" id="VJMJ01000140">
    <property type="protein sequence ID" value="KAF0731799.1"/>
    <property type="molecule type" value="Genomic_DNA"/>
</dbReference>
<feature type="region of interest" description="Disordered" evidence="1">
    <location>
        <begin position="961"/>
        <end position="1019"/>
    </location>
</feature>
<proteinExistence type="predicted"/>
<reference evidence="2 3" key="1">
    <citation type="submission" date="2019-07" db="EMBL/GenBank/DDBJ databases">
        <title>Genomics analysis of Aphanomyces spp. identifies a new class of oomycete effector associated with host adaptation.</title>
        <authorList>
            <person name="Gaulin E."/>
        </authorList>
    </citation>
    <scope>NUCLEOTIDE SEQUENCE [LARGE SCALE GENOMIC DNA]</scope>
    <source>
        <strain evidence="2 3">ATCC 201684</strain>
    </source>
</reference>
<protein>
    <submittedName>
        <fullName evidence="2">Uncharacterized protein</fullName>
    </submittedName>
</protein>
<gene>
    <name evidence="2" type="ORF">Ae201684_011100</name>
</gene>
<evidence type="ECO:0000313" key="3">
    <source>
        <dbReference type="Proteomes" id="UP000481153"/>
    </source>
</evidence>
<organism evidence="2 3">
    <name type="scientific">Aphanomyces euteiches</name>
    <dbReference type="NCBI Taxonomy" id="100861"/>
    <lineage>
        <taxon>Eukaryota</taxon>
        <taxon>Sar</taxon>
        <taxon>Stramenopiles</taxon>
        <taxon>Oomycota</taxon>
        <taxon>Saprolegniomycetes</taxon>
        <taxon>Saprolegniales</taxon>
        <taxon>Verrucalvaceae</taxon>
        <taxon>Aphanomyces</taxon>
    </lineage>
</organism>
<dbReference type="Proteomes" id="UP000481153">
    <property type="component" value="Unassembled WGS sequence"/>
</dbReference>
<feature type="compositionally biased region" description="Polar residues" evidence="1">
    <location>
        <begin position="855"/>
        <end position="866"/>
    </location>
</feature>